<feature type="transmembrane region" description="Helical" evidence="5">
    <location>
        <begin position="801"/>
        <end position="823"/>
    </location>
</feature>
<name>A0ABY7U964_9CORY</name>
<dbReference type="NCBIfam" id="TIGR03062">
    <property type="entry name" value="pip_yhgE_Cterm"/>
    <property type="match status" value="1"/>
</dbReference>
<evidence type="ECO:0000256" key="4">
    <source>
        <dbReference type="ARBA" id="ARBA00023136"/>
    </source>
</evidence>
<feature type="transmembrane region" description="Helical" evidence="5">
    <location>
        <begin position="21"/>
        <end position="38"/>
    </location>
</feature>
<dbReference type="Gene3D" id="3.40.1710.10">
    <property type="entry name" value="abc type-2 transporter like domain"/>
    <property type="match status" value="1"/>
</dbReference>
<proteinExistence type="predicted"/>
<keyword evidence="8" id="KW-1185">Reference proteome</keyword>
<feature type="transmembrane region" description="Helical" evidence="5">
    <location>
        <begin position="573"/>
        <end position="593"/>
    </location>
</feature>
<keyword evidence="2 5" id="KW-0812">Transmembrane</keyword>
<dbReference type="PANTHER" id="PTHR43077">
    <property type="entry name" value="TRANSPORT PERMEASE YVFS-RELATED"/>
    <property type="match status" value="1"/>
</dbReference>
<dbReference type="InterPro" id="IPR051328">
    <property type="entry name" value="T7SS_ABC-Transporter"/>
</dbReference>
<dbReference type="InterPro" id="IPR017500">
    <property type="entry name" value="Phage_infect_YhgE_N"/>
</dbReference>
<feature type="transmembrane region" description="Helical" evidence="5">
    <location>
        <begin position="605"/>
        <end position="626"/>
    </location>
</feature>
<dbReference type="SUPFAM" id="SSF58104">
    <property type="entry name" value="Methyl-accepting chemotaxis protein (MCP) signaling domain"/>
    <property type="match status" value="1"/>
</dbReference>
<evidence type="ECO:0000256" key="1">
    <source>
        <dbReference type="ARBA" id="ARBA00004141"/>
    </source>
</evidence>
<keyword evidence="4 5" id="KW-0472">Membrane</keyword>
<dbReference type="InterPro" id="IPR013525">
    <property type="entry name" value="ABC2_TM"/>
</dbReference>
<keyword evidence="3 5" id="KW-1133">Transmembrane helix</keyword>
<feature type="transmembrane region" description="Helical" evidence="5">
    <location>
        <begin position="633"/>
        <end position="651"/>
    </location>
</feature>
<dbReference type="Pfam" id="PF12698">
    <property type="entry name" value="ABC2_membrane_3"/>
    <property type="match status" value="1"/>
</dbReference>
<feature type="transmembrane region" description="Helical" evidence="5">
    <location>
        <begin position="690"/>
        <end position="711"/>
    </location>
</feature>
<evidence type="ECO:0000256" key="5">
    <source>
        <dbReference type="SAM" id="Phobius"/>
    </source>
</evidence>
<organism evidence="7 8">
    <name type="scientific">Corynebacterium massiliense DSM 45435</name>
    <dbReference type="NCBI Taxonomy" id="1121364"/>
    <lineage>
        <taxon>Bacteria</taxon>
        <taxon>Bacillati</taxon>
        <taxon>Actinomycetota</taxon>
        <taxon>Actinomycetes</taxon>
        <taxon>Mycobacteriales</taxon>
        <taxon>Corynebacteriaceae</taxon>
        <taxon>Corynebacterium</taxon>
    </lineage>
</organism>
<dbReference type="InterPro" id="IPR017501">
    <property type="entry name" value="Phage_infect_YhgE_C"/>
</dbReference>
<gene>
    <name evidence="7" type="primary">smc3</name>
    <name evidence="7" type="ORF">CMASS_09115</name>
</gene>
<comment type="subcellular location">
    <subcellularLocation>
        <location evidence="1">Membrane</location>
        <topology evidence="1">Multi-pass membrane protein</topology>
    </subcellularLocation>
</comment>
<feature type="transmembrane region" description="Helical" evidence="5">
    <location>
        <begin position="772"/>
        <end position="795"/>
    </location>
</feature>
<reference evidence="7 8" key="1">
    <citation type="submission" date="2020-10" db="EMBL/GenBank/DDBJ databases">
        <title>Complete genome sequence of Corynebacterium massiliense DSM 45435, type strain of Corynebacterium massiliense.</title>
        <authorList>
            <person name="Busche T."/>
            <person name="Kalinowski J."/>
            <person name="Ruckert C."/>
        </authorList>
    </citation>
    <scope>NUCLEOTIDE SEQUENCE [LARGE SCALE GENOMIC DNA]</scope>
    <source>
        <strain evidence="7 8">DSM 45435</strain>
    </source>
</reference>
<dbReference type="EMBL" id="CP063189">
    <property type="protein sequence ID" value="WCZ33235.1"/>
    <property type="molecule type" value="Genomic_DNA"/>
</dbReference>
<evidence type="ECO:0000313" key="7">
    <source>
        <dbReference type="EMBL" id="WCZ33235.1"/>
    </source>
</evidence>
<dbReference type="Proteomes" id="UP001220064">
    <property type="component" value="Chromosome"/>
</dbReference>
<accession>A0ABY7U964</accession>
<evidence type="ECO:0000256" key="2">
    <source>
        <dbReference type="ARBA" id="ARBA00022692"/>
    </source>
</evidence>
<evidence type="ECO:0000313" key="8">
    <source>
        <dbReference type="Proteomes" id="UP001220064"/>
    </source>
</evidence>
<evidence type="ECO:0000256" key="3">
    <source>
        <dbReference type="ARBA" id="ARBA00022989"/>
    </source>
</evidence>
<protein>
    <submittedName>
        <fullName evidence="7">Chromosome partition protein Smc</fullName>
    </submittedName>
</protein>
<feature type="transmembrane region" description="Helical" evidence="5">
    <location>
        <begin position="534"/>
        <end position="553"/>
    </location>
</feature>
<dbReference type="NCBIfam" id="TIGR03061">
    <property type="entry name" value="pip_yhgE_Nterm"/>
    <property type="match status" value="1"/>
</dbReference>
<evidence type="ECO:0000259" key="6">
    <source>
        <dbReference type="Pfam" id="PF12698"/>
    </source>
</evidence>
<sequence length="859" mass="92036">MRTSWYLFLRDLKRLLKNRRVYAIVLGVLITPSLYAWFNINAFWDPYSATENIRVAVVSEDTGAPAPAGAGGSPGETINIGKTLTDKLADNDKMGWEFPDADTAHEGLMKGDYFAEIRVPADFSEKLTHLVDGDYAHPTLDYYVNEKVNGIAPSITDKGASTIGTTITDTFKQQVAEATAEQLRDTGMDVRGKVDSARDKASGSLGEVADKLDGASATAQDYRGRVDAARPALASTAETTDSIDGVLADLEGTLGEVDELTHTLQGTVAEFSGASSTALIESTNALQTGAARADASLTDTTDQLRSTQRRAQTAADDVDGIVTQGEDTVAQLEGLAGAVPLPPDAQRDVDEVVGSLRERTDAARAVLDGLHEVDRTTSQTLDSVAGLGGELSAAANQASDSAHAASDGIAANAPVVSAKLADLSGSVSKVKSAVESQRALLGQTKDLFAGIDKQLQSTVAILDQVSGDLHNYAGSARDTEADIAALLTTGDNEVLNDIVALQPDNVGDYLSSPVTITQHAVYPTENYGSAMASLFTNLSLWIGAFMLTIIYRVEADSAGFRRVTVGQGYLGRFFLFALMATLQAVVVMTGNLAFGVQHASVPGMYATAIFNSMCYTAIVYALVAALGHVGRGLAIFLLMVQIPGASGLYPIELMPDFFRAVYPVLPFRFGIDAMRETVVGFYGHHYLRDVFSLALLAAVVFAGGWLFRLALSHFHLMFNSQLARSELIRSEKVEITGSPYRLSDIMAAIGDRTEYRTEVDRRSRFIRDNYRALITAGIFFGVLGILVITGLAAFAHTDKTIMLALAVVWLLVVIVFLTVVEYLKQSAIDARAVSRLDDAELRDAIVHRHDSQAPASEVE</sequence>
<dbReference type="PANTHER" id="PTHR43077:SF10">
    <property type="entry name" value="TRANSPORT PERMEASE PROTEIN"/>
    <property type="match status" value="1"/>
</dbReference>
<feature type="domain" description="ABC-2 type transporter transmembrane" evidence="6">
    <location>
        <begin position="512"/>
        <end position="706"/>
    </location>
</feature>
<dbReference type="RefSeq" id="WP_022862935.1">
    <property type="nucleotide sequence ID" value="NZ_ATVG01000005.1"/>
</dbReference>